<proteinExistence type="predicted"/>
<reference evidence="3" key="1">
    <citation type="journal article" date="2019" name="Int. J. Syst. Evol. Microbiol.">
        <title>The Global Catalogue of Microorganisms (GCM) 10K type strain sequencing project: providing services to taxonomists for standard genome sequencing and annotation.</title>
        <authorList>
            <consortium name="The Broad Institute Genomics Platform"/>
            <consortium name="The Broad Institute Genome Sequencing Center for Infectious Disease"/>
            <person name="Wu L."/>
            <person name="Ma J."/>
        </authorList>
    </citation>
    <scope>NUCLEOTIDE SEQUENCE [LARGE SCALE GENOMIC DNA]</scope>
    <source>
        <strain evidence="3">IBRC-M 10906</strain>
    </source>
</reference>
<comment type="caution">
    <text evidence="2">The sequence shown here is derived from an EMBL/GenBank/DDBJ whole genome shotgun (WGS) entry which is preliminary data.</text>
</comment>
<keyword evidence="3" id="KW-1185">Reference proteome</keyword>
<sequence>MIYSLKCHNGEPMTSWLVEWRLRRAAAPHLGPARRDLAQQVATWAEALDSVLSPLLASDRAHVLAAMHEPADELEPDTYMATFTDELDTALGRLPESDRAQVLAAMHQPARELKPDILIMVPRCLVHVARPGGFDCYAITWSARADFPTASEATGAMHEQLDVDAFCRAVLKLRRRSQKAQRADQTRMRRTSHRTHRYRQEFRHRLHSFRWPRA</sequence>
<feature type="region of interest" description="Disordered" evidence="1">
    <location>
        <begin position="177"/>
        <end position="196"/>
    </location>
</feature>
<name>A0ABW5WEY1_9PSEU</name>
<evidence type="ECO:0000313" key="3">
    <source>
        <dbReference type="Proteomes" id="UP001597478"/>
    </source>
</evidence>
<evidence type="ECO:0008006" key="4">
    <source>
        <dbReference type="Google" id="ProtNLM"/>
    </source>
</evidence>
<dbReference type="RefSeq" id="WP_377396379.1">
    <property type="nucleotide sequence ID" value="NZ_JBHSAN010000055.1"/>
</dbReference>
<evidence type="ECO:0000313" key="2">
    <source>
        <dbReference type="EMBL" id="MFD2802314.1"/>
    </source>
</evidence>
<dbReference type="EMBL" id="JBHUOF010000046">
    <property type="protein sequence ID" value="MFD2802314.1"/>
    <property type="molecule type" value="Genomic_DNA"/>
</dbReference>
<dbReference type="Proteomes" id="UP001597478">
    <property type="component" value="Unassembled WGS sequence"/>
</dbReference>
<accession>A0ABW5WEY1</accession>
<evidence type="ECO:0000256" key="1">
    <source>
        <dbReference type="SAM" id="MobiDB-lite"/>
    </source>
</evidence>
<organism evidence="2 3">
    <name type="scientific">Prauserella oleivorans</name>
    <dbReference type="NCBI Taxonomy" id="1478153"/>
    <lineage>
        <taxon>Bacteria</taxon>
        <taxon>Bacillati</taxon>
        <taxon>Actinomycetota</taxon>
        <taxon>Actinomycetes</taxon>
        <taxon>Pseudonocardiales</taxon>
        <taxon>Pseudonocardiaceae</taxon>
        <taxon>Prauserella</taxon>
    </lineage>
</organism>
<gene>
    <name evidence="2" type="ORF">ACFS2C_23270</name>
</gene>
<protein>
    <recommendedName>
        <fullName evidence="4">DUF5753 domain-containing protein</fullName>
    </recommendedName>
</protein>